<feature type="compositionally biased region" description="Basic and acidic residues" evidence="1">
    <location>
        <begin position="610"/>
        <end position="633"/>
    </location>
</feature>
<feature type="compositionally biased region" description="Low complexity" evidence="1">
    <location>
        <begin position="271"/>
        <end position="280"/>
    </location>
</feature>
<gene>
    <name evidence="2" type="ORF">Naga_100421g2</name>
</gene>
<feature type="region of interest" description="Disordered" evidence="1">
    <location>
        <begin position="490"/>
        <end position="641"/>
    </location>
</feature>
<feature type="compositionally biased region" description="Low complexity" evidence="1">
    <location>
        <begin position="534"/>
        <end position="550"/>
    </location>
</feature>
<feature type="region of interest" description="Disordered" evidence="1">
    <location>
        <begin position="182"/>
        <end position="238"/>
    </location>
</feature>
<name>W7THV5_9STRA</name>
<sequence length="641" mass="67057">MNVDRGYTPTVEESVLPKMIKPIDASDSGQPSLSPPHHSPLSAASPTRFPLPPLTLKPLARSVSNPVITASSNAHRMSLVPRVPLRKGKWTPEEEMYAHYIIDNFNKGLISLTRGTTLRSYLSERLNCDPMRVTKKFSGTSCIGKSIFCPCEATPDNLEASKRVSSRLAELEAAFKSKVDAPSVFHLPRHPTAPPTQPSGRRQSPAGNGLPPASVPATGSELPRRASSSSLDGLRKGTEANVTDPSLALLPAHAPGLLNGSGQAGPGQIAPLEPSLSSPEGSHCLPPPFLLVAPRPASTCNRSARPRPRPVLPRSRCPPGIRPRICPWPCTGQRRRRKTRRRKGSRTEWHPPCCCPPRLGEREGQGGRGKGGNRGADTRADRGRNYPEFGWSNDGEGGRRPIPCLTDDHAAGDLLVNFFASVHRNHGGDAEGGAGPWPPGEGKGGTGERGGEEKGNGRVLDGGTLPPAPSSVSRTADSLSVAATGTAVLAAASTSAAEEEATMAPGGSFCGKSEESSSAAASPLTPSCLSGAHPSPASSTSASLPSLSTPDADPGHQGGGYSVADAPGMEPTSTVKREGEACGLAMREEKSGEGERQTPAALVWGQEGGRAGEREGFEAGLLDREEGPADPAKRQKMINSC</sequence>
<feature type="region of interest" description="Disordered" evidence="1">
    <location>
        <begin position="22"/>
        <end position="47"/>
    </location>
</feature>
<dbReference type="PANTHER" id="PTHR35213">
    <property type="entry name" value="RING-TYPE DOMAIN-CONTAINING PROTEIN-RELATED"/>
    <property type="match status" value="1"/>
</dbReference>
<feature type="region of interest" description="Disordered" evidence="1">
    <location>
        <begin position="333"/>
        <end position="404"/>
    </location>
</feature>
<organism evidence="2 3">
    <name type="scientific">Nannochloropsis gaditana</name>
    <dbReference type="NCBI Taxonomy" id="72520"/>
    <lineage>
        <taxon>Eukaryota</taxon>
        <taxon>Sar</taxon>
        <taxon>Stramenopiles</taxon>
        <taxon>Ochrophyta</taxon>
        <taxon>Eustigmatophyceae</taxon>
        <taxon>Eustigmatales</taxon>
        <taxon>Monodopsidaceae</taxon>
        <taxon>Nannochloropsis</taxon>
    </lineage>
</organism>
<feature type="compositionally biased region" description="Gly residues" evidence="1">
    <location>
        <begin position="430"/>
        <end position="448"/>
    </location>
</feature>
<feature type="compositionally biased region" description="Basic and acidic residues" evidence="1">
    <location>
        <begin position="376"/>
        <end position="385"/>
    </location>
</feature>
<dbReference type="EMBL" id="AZIL01000610">
    <property type="protein sequence ID" value="EWM26570.1"/>
    <property type="molecule type" value="Genomic_DNA"/>
</dbReference>
<evidence type="ECO:0000313" key="2">
    <source>
        <dbReference type="EMBL" id="EWM26570.1"/>
    </source>
</evidence>
<feature type="compositionally biased region" description="Basic and acidic residues" evidence="1">
    <location>
        <begin position="575"/>
        <end position="596"/>
    </location>
</feature>
<evidence type="ECO:0000256" key="1">
    <source>
        <dbReference type="SAM" id="MobiDB-lite"/>
    </source>
</evidence>
<protein>
    <submittedName>
        <fullName evidence="2">Uncharacterized protein</fullName>
    </submittedName>
</protein>
<dbReference type="OrthoDB" id="206107at2759"/>
<accession>W7THV5</accession>
<reference evidence="2 3" key="1">
    <citation type="journal article" date="2014" name="Mol. Plant">
        <title>Chromosome Scale Genome Assembly and Transcriptome Profiling of Nannochloropsis gaditana in Nitrogen Depletion.</title>
        <authorList>
            <person name="Corteggiani Carpinelli E."/>
            <person name="Telatin A."/>
            <person name="Vitulo N."/>
            <person name="Forcato C."/>
            <person name="D'Angelo M."/>
            <person name="Schiavon R."/>
            <person name="Vezzi A."/>
            <person name="Giacometti G.M."/>
            <person name="Morosinotto T."/>
            <person name="Valle G."/>
        </authorList>
    </citation>
    <scope>NUCLEOTIDE SEQUENCE [LARGE SCALE GENOMIC DNA]</scope>
    <source>
        <strain evidence="2 3">B-31</strain>
    </source>
</reference>
<feature type="compositionally biased region" description="Basic residues" evidence="1">
    <location>
        <begin position="333"/>
        <end position="344"/>
    </location>
</feature>
<comment type="caution">
    <text evidence="2">The sequence shown here is derived from an EMBL/GenBank/DDBJ whole genome shotgun (WGS) entry which is preliminary data.</text>
</comment>
<dbReference type="Proteomes" id="UP000019335">
    <property type="component" value="Chromosome 8"/>
</dbReference>
<feature type="region of interest" description="Disordered" evidence="1">
    <location>
        <begin position="258"/>
        <end position="281"/>
    </location>
</feature>
<keyword evidence="3" id="KW-1185">Reference proteome</keyword>
<dbReference type="AlphaFoldDB" id="W7THV5"/>
<feature type="region of interest" description="Disordered" evidence="1">
    <location>
        <begin position="427"/>
        <end position="478"/>
    </location>
</feature>
<proteinExistence type="predicted"/>
<evidence type="ECO:0000313" key="3">
    <source>
        <dbReference type="Proteomes" id="UP000019335"/>
    </source>
</evidence>